<dbReference type="RefSeq" id="WP_092884524.1">
    <property type="nucleotide sequence ID" value="NZ_CP061498.1"/>
</dbReference>
<keyword evidence="3" id="KW-1133">Transmembrane helix</keyword>
<dbReference type="Proteomes" id="UP000198539">
    <property type="component" value="Unassembled WGS sequence"/>
</dbReference>
<name>A0A1H2R7C8_9RHOB</name>
<keyword evidence="6" id="KW-1185">Reference proteome</keyword>
<dbReference type="STRING" id="564137.SAMN04488238_101215"/>
<dbReference type="GO" id="GO:0000271">
    <property type="term" value="P:polysaccharide biosynthetic process"/>
    <property type="evidence" value="ECO:0007669"/>
    <property type="project" value="UniProtKB-KW"/>
</dbReference>
<keyword evidence="5" id="KW-0808">Transferase</keyword>
<keyword evidence="2" id="KW-0270">Exopolysaccharide synthesis</keyword>
<dbReference type="AlphaFoldDB" id="A0A1H2R7C8"/>
<proteinExistence type="inferred from homology"/>
<dbReference type="InterPro" id="IPR003362">
    <property type="entry name" value="Bact_transf"/>
</dbReference>
<evidence type="ECO:0000313" key="5">
    <source>
        <dbReference type="EMBL" id="SDW15225.1"/>
    </source>
</evidence>
<accession>A0A1H2R7C8</accession>
<comment type="similarity">
    <text evidence="1">Belongs to the bacterial sugar transferase family.</text>
</comment>
<feature type="domain" description="Bacterial sugar transferase" evidence="4">
    <location>
        <begin position="5"/>
        <end position="198"/>
    </location>
</feature>
<evidence type="ECO:0000256" key="1">
    <source>
        <dbReference type="ARBA" id="ARBA00006464"/>
    </source>
</evidence>
<dbReference type="PANTHER" id="PTHR30576">
    <property type="entry name" value="COLANIC BIOSYNTHESIS UDP-GLUCOSE LIPID CARRIER TRANSFERASE"/>
    <property type="match status" value="1"/>
</dbReference>
<evidence type="ECO:0000313" key="6">
    <source>
        <dbReference type="Proteomes" id="UP000198539"/>
    </source>
</evidence>
<organism evidence="5 6">
    <name type="scientific">Roseicitreum antarcticum</name>
    <dbReference type="NCBI Taxonomy" id="564137"/>
    <lineage>
        <taxon>Bacteria</taxon>
        <taxon>Pseudomonadati</taxon>
        <taxon>Pseudomonadota</taxon>
        <taxon>Alphaproteobacteria</taxon>
        <taxon>Rhodobacterales</taxon>
        <taxon>Paracoccaceae</taxon>
        <taxon>Roseicitreum</taxon>
    </lineage>
</organism>
<protein>
    <submittedName>
        <fullName evidence="5">Sugar transferase involved in LPS biosynthesis (Colanic, teichoic acid)</fullName>
    </submittedName>
</protein>
<gene>
    <name evidence="5" type="ORF">SAMN04488238_101215</name>
</gene>
<feature type="transmembrane region" description="Helical" evidence="3">
    <location>
        <begin position="7"/>
        <end position="31"/>
    </location>
</feature>
<dbReference type="PANTHER" id="PTHR30576:SF20">
    <property type="entry name" value="QUINOVOSAMINEPHOSPHOTRANSFERAE-RELATED"/>
    <property type="match status" value="1"/>
</dbReference>
<evidence type="ECO:0000256" key="2">
    <source>
        <dbReference type="ARBA" id="ARBA00023169"/>
    </source>
</evidence>
<keyword evidence="3" id="KW-0472">Membrane</keyword>
<dbReference type="GO" id="GO:0016780">
    <property type="term" value="F:phosphotransferase activity, for other substituted phosphate groups"/>
    <property type="evidence" value="ECO:0007669"/>
    <property type="project" value="TreeGrafter"/>
</dbReference>
<keyword evidence="3" id="KW-0812">Transmembrane</keyword>
<dbReference type="OrthoDB" id="9808602at2"/>
<reference evidence="5 6" key="1">
    <citation type="submission" date="2016-10" db="EMBL/GenBank/DDBJ databases">
        <authorList>
            <person name="de Groot N.N."/>
        </authorList>
    </citation>
    <scope>NUCLEOTIDE SEQUENCE [LARGE SCALE GENOMIC DNA]</scope>
    <source>
        <strain evidence="5 6">CGMCC 1.8894</strain>
    </source>
</reference>
<sequence>MTWKKRIFDLAFLLAISWMVVPVLLYALVLLRWRDRSPLFYVSERMRAPGQPFLFWKLRTMRPDPGDSGVSGGHKTARLTPTGRLLRRTRGDELPQAWNIIRGDLSLVGPRAPLRLYVEAFPELYARVLRARPGITGLATLVYSQHEQKLLAQCSTPAETDATYRRRCIPYKARLDLLYQRHASVRTDLWLIAVTAGRAFGLLPRHSRRLPRRRRKIPMGGDLRRRDGTHASRLYALA</sequence>
<evidence type="ECO:0000259" key="4">
    <source>
        <dbReference type="Pfam" id="PF02397"/>
    </source>
</evidence>
<evidence type="ECO:0000256" key="3">
    <source>
        <dbReference type="SAM" id="Phobius"/>
    </source>
</evidence>
<dbReference type="EMBL" id="FNOM01000001">
    <property type="protein sequence ID" value="SDW15225.1"/>
    <property type="molecule type" value="Genomic_DNA"/>
</dbReference>
<dbReference type="Pfam" id="PF02397">
    <property type="entry name" value="Bac_transf"/>
    <property type="match status" value="1"/>
</dbReference>